<accession>A0A7H9HVF1</accession>
<keyword evidence="2" id="KW-1185">Reference proteome</keyword>
<dbReference type="Proteomes" id="UP000510647">
    <property type="component" value="Chromosome 4"/>
</dbReference>
<name>A0A7H9HVF1_9SACH</name>
<dbReference type="EMBL" id="CP059270">
    <property type="protein sequence ID" value="QLQ80425.1"/>
    <property type="molecule type" value="Genomic_DNA"/>
</dbReference>
<protein>
    <recommendedName>
        <fullName evidence="3">Cysteine-rich transmembrane CYSTM domain-containing protein</fullName>
    </recommendedName>
</protein>
<gene>
    <name evidence="1" type="ORF">HG537_0D04255</name>
</gene>
<reference evidence="1 2" key="1">
    <citation type="submission" date="2020-06" db="EMBL/GenBank/DDBJ databases">
        <title>The yeast mating-type switching endonuclease HO is a domesticated member of an unorthodox homing genetic element family.</title>
        <authorList>
            <person name="Coughlan A.Y."/>
            <person name="Lombardi L."/>
            <person name="Braun-Galleani S."/>
            <person name="Martos A.R."/>
            <person name="Galeote V."/>
            <person name="Bigey F."/>
            <person name="Dequin S."/>
            <person name="Byrne K.P."/>
            <person name="Wolfe K.H."/>
        </authorList>
    </citation>
    <scope>NUCLEOTIDE SEQUENCE [LARGE SCALE GENOMIC DNA]</scope>
    <source>
        <strain evidence="1 2">CBS2947</strain>
    </source>
</reference>
<evidence type="ECO:0000313" key="1">
    <source>
        <dbReference type="EMBL" id="QLQ80425.1"/>
    </source>
</evidence>
<dbReference type="AlphaFoldDB" id="A0A7H9HVF1"/>
<evidence type="ECO:0000313" key="2">
    <source>
        <dbReference type="Proteomes" id="UP000510647"/>
    </source>
</evidence>
<evidence type="ECO:0008006" key="3">
    <source>
        <dbReference type="Google" id="ProtNLM"/>
    </source>
</evidence>
<organism evidence="1 2">
    <name type="scientific">Torulaspora globosa</name>
    <dbReference type="NCBI Taxonomy" id="48254"/>
    <lineage>
        <taxon>Eukaryota</taxon>
        <taxon>Fungi</taxon>
        <taxon>Dikarya</taxon>
        <taxon>Ascomycota</taxon>
        <taxon>Saccharomycotina</taxon>
        <taxon>Saccharomycetes</taxon>
        <taxon>Saccharomycetales</taxon>
        <taxon>Saccharomycetaceae</taxon>
        <taxon>Torulaspora</taxon>
    </lineage>
</organism>
<sequence length="55" mass="5914">MHVNQQPAYHPQPVYIQQAPVRRETGCCGCGGCCGTLCNILLCCCLIDLCCNIVG</sequence>
<proteinExistence type="predicted"/>